<evidence type="ECO:0000256" key="6">
    <source>
        <dbReference type="ARBA" id="ARBA00023136"/>
    </source>
</evidence>
<name>A0A9W7D3P3_9STRA</name>
<dbReference type="EMBL" id="BSXT01003855">
    <property type="protein sequence ID" value="GMF55772.1"/>
    <property type="molecule type" value="Genomic_DNA"/>
</dbReference>
<comment type="subcellular location">
    <subcellularLocation>
        <location evidence="1">Membrane</location>
        <topology evidence="1">Multi-pass membrane protein</topology>
    </subcellularLocation>
</comment>
<keyword evidence="7" id="KW-1071">Ligand-gated ion channel</keyword>
<feature type="transmembrane region" description="Helical" evidence="10">
    <location>
        <begin position="1722"/>
        <end position="1739"/>
    </location>
</feature>
<feature type="compositionally biased region" description="Low complexity" evidence="9">
    <location>
        <begin position="480"/>
        <end position="493"/>
    </location>
</feature>
<dbReference type="SMART" id="SM00100">
    <property type="entry name" value="cNMP"/>
    <property type="match status" value="3"/>
</dbReference>
<feature type="transmembrane region" description="Helical" evidence="10">
    <location>
        <begin position="689"/>
        <end position="707"/>
    </location>
</feature>
<dbReference type="InterPro" id="IPR000595">
    <property type="entry name" value="cNMP-bd_dom"/>
</dbReference>
<feature type="transmembrane region" description="Helical" evidence="10">
    <location>
        <begin position="1124"/>
        <end position="1148"/>
    </location>
</feature>
<evidence type="ECO:0000256" key="9">
    <source>
        <dbReference type="SAM" id="MobiDB-lite"/>
    </source>
</evidence>
<evidence type="ECO:0000256" key="1">
    <source>
        <dbReference type="ARBA" id="ARBA00004141"/>
    </source>
</evidence>
<evidence type="ECO:0000256" key="8">
    <source>
        <dbReference type="ARBA" id="ARBA00023303"/>
    </source>
</evidence>
<dbReference type="PANTHER" id="PTHR45638">
    <property type="entry name" value="CYCLIC NUCLEOTIDE-GATED CATION CHANNEL SUBUNIT A"/>
    <property type="match status" value="1"/>
</dbReference>
<dbReference type="PROSITE" id="PS00889">
    <property type="entry name" value="CNMP_BINDING_2"/>
    <property type="match status" value="1"/>
</dbReference>
<accession>A0A9W7D3P3</accession>
<evidence type="ECO:0000256" key="7">
    <source>
        <dbReference type="ARBA" id="ARBA00023286"/>
    </source>
</evidence>
<feature type="domain" description="Cyclic nucleotide-binding" evidence="11">
    <location>
        <begin position="351"/>
        <end position="449"/>
    </location>
</feature>
<feature type="transmembrane region" description="Helical" evidence="10">
    <location>
        <begin position="880"/>
        <end position="900"/>
    </location>
</feature>
<keyword evidence="3 10" id="KW-0812">Transmembrane</keyword>
<keyword evidence="8" id="KW-0407">Ion channel</keyword>
<keyword evidence="5" id="KW-0406">Ion transport</keyword>
<feature type="region of interest" description="Disordered" evidence="9">
    <location>
        <begin position="1"/>
        <end position="23"/>
    </location>
</feature>
<dbReference type="Pfam" id="PF00027">
    <property type="entry name" value="cNMP_binding"/>
    <property type="match status" value="3"/>
</dbReference>
<dbReference type="SUPFAM" id="SSF51206">
    <property type="entry name" value="cAMP-binding domain-like"/>
    <property type="match status" value="4"/>
</dbReference>
<feature type="transmembrane region" description="Helical" evidence="10">
    <location>
        <begin position="97"/>
        <end position="116"/>
    </location>
</feature>
<dbReference type="Gene3D" id="1.10.287.70">
    <property type="match status" value="4"/>
</dbReference>
<keyword evidence="4 10" id="KW-1133">Transmembrane helix</keyword>
<feature type="transmembrane region" description="Helical" evidence="10">
    <location>
        <begin position="652"/>
        <end position="677"/>
    </location>
</feature>
<feature type="transmembrane region" description="Helical" evidence="10">
    <location>
        <begin position="780"/>
        <end position="801"/>
    </location>
</feature>
<dbReference type="InterPro" id="IPR014710">
    <property type="entry name" value="RmlC-like_jellyroll"/>
</dbReference>
<keyword evidence="13" id="KW-1185">Reference proteome</keyword>
<gene>
    <name evidence="12" type="ORF">Pfra01_002352200</name>
</gene>
<feature type="domain" description="Cyclic nucleotide-binding" evidence="11">
    <location>
        <begin position="1983"/>
        <end position="2071"/>
    </location>
</feature>
<reference evidence="12" key="1">
    <citation type="submission" date="2023-04" db="EMBL/GenBank/DDBJ databases">
        <title>Phytophthora fragariaefolia NBRC 109709.</title>
        <authorList>
            <person name="Ichikawa N."/>
            <person name="Sato H."/>
            <person name="Tonouchi N."/>
        </authorList>
    </citation>
    <scope>NUCLEOTIDE SEQUENCE</scope>
    <source>
        <strain evidence="12">NBRC 109709</strain>
    </source>
</reference>
<dbReference type="GO" id="GO:0005221">
    <property type="term" value="F:intracellularly cyclic nucleotide-activated monoatomic cation channel activity"/>
    <property type="evidence" value="ECO:0007669"/>
    <property type="project" value="InterPro"/>
</dbReference>
<dbReference type="PROSITE" id="PS50042">
    <property type="entry name" value="CNMP_BINDING_3"/>
    <property type="match status" value="3"/>
</dbReference>
<feature type="region of interest" description="Disordered" evidence="9">
    <location>
        <begin position="476"/>
        <end position="496"/>
    </location>
</feature>
<sequence length="2350" mass="265233">MFKSNASKKSKGSRGSDRHSWKMSISRRSVGSVHSSFSLHTRLANVLAEDQQDAFDPNSTAIKLWGHILLLSLLLESFLLPYLLAFQPATVGSVSMFYALIIACEGVFAVDFYIQAHTGYYSDGNLIRDKKRTIRRYVRSFQFILDIVAILPYQALVVRYPQVVAKLLFLKFLRWSRLPDFVSILDEFYTKHFVALKLFKVVASTLYLAHVLACVRYSFGSDESHSNPWLPEHSSSHHAPHVDYLMSLFWSVGIMTGLFEGELPHHSMEFLFTTLVALCGFSMFTTLVATIFVISKCESGHAEAMEARISQLRYYTDAESYDREAAKMLCPSIANDIQVELLKSTIAKVSLFDGCSDQFIVAVTSLLKMIAVPAHTTLFSAGDYGDAMYVVQSGVLTIIVDSVTVREIRKGSCFGELSIFSSMPRTATVISTTFSLLYRLSRFHCERVLEGYPKCAAVISGHVEDVLNQLTSCEKDANDTSTSVGTSSTGTSSKGDHHRVSIAAGCIDGVSTLRKNLSKRGAQALCRRTRSVKKGAVTPLQPNISMRRSVREANAGMSIPRSVREGSGRISVPSSMPDTDNGTEYVTSTANEDASLLSNSILASGRQLRKRMLNTYDHRHGKAKTTVYQHHGLWRLILLSKCIDHHSRTRKWWLLLHCTNQLYCWTLIPIQVVFPLWQQPSWMALTVDTISNACLLLDIALNLNLSFMVDSEKIMDPKRSAQRYLKGSFFFDLLCSFPYEYFYMKRYGIMRLPRLLRIFHLSDLLNEMEHFIHLNSKHQLVLFGVLLFIMFHIVTCVHFSISYIEGFNPSVEEAWISSIKVCLRRLNATNLEDCNGKIFDVKDDRAELLAITLLEYFRSLYYAVGVLASPGKSVEPTTDVQLVAALVLMLSGFLITGIVVDNVQKRFTASAFEQKEFFATRMFFLLEGEVCIVKMDGSPREIPRGNFFGTAVLTQQERGEGYMEHVSASSGCILLFVSRAQLQAMQAIFPKLKTELLALEQRLLSNKLAKMHMETKRDLYARRGSAPQLLQSALTGLKGSLTSVHDPDSLFILAWETWVFLVLTAQWVLVMFQVCFFLEGGHKNADALMVFLEVSFVLDMYIRSRLGFYEYGNKMMDLQRIKRAYFRSGTFALDIAALLPLYVVNWCVPADKRWDMLNINKLLRLFKVPRQLYALETRFLKRTTELRLFKLLYYTFMLSHVFGCIWFNFASKVAVPTFSSSGNLPVTKKTAFGDNHWLPSEHLEHGSHILQYMASLYWSFGLMSASSEPEFPKTTAQCAFSVVTMTTGFFLFAYVIGNFTDIIELTTSESREFDAKMGAVRQMLDHFRMSDPLQERIKTFLLFKRFHSITQERILVHCLPPSLLTDIRLVHLKPMIEKVEFLRGMEGSITRMMVSQFTQVLVSRGEYVCKFDENGSDMFFIFTGVLDVLLPIRAPGSTKPSFKSIMEGLNRKKIHARIATSRASEKKSKVTPNNTQYQEQLRKVNEISAGSYFGENGLFTNAQRNAYIQAQTSCILYRLSRESLETVFDRYPEWKRKVLRIAGIHREQIRLLQLSRDEQRRRTTTSNGVIVSGADIMNERAERLKEKIFSSRLQRSKSVHINLIKASSQRGIQLLDESVVKPSLKIFDALLRGVPVQSKFHLFWLRFIVCCTMYVAVMVPYQLAMDPMDRITIPTSIAKVIGLQCEVAFIVDIWFSWHIQESPAAMELYDQNLRSMYKNDRMVLDIIAAIPFYGFLTAFKCGSWVKLLRCVKIFNVMSYLNELNRRSVSSEITRFWHVWMLYLLVIYWAACAYLAVAMQVGFGTEWEGWLPSQELEISDPDDPSTTQLVRRFLRGLFFATTAFVKKARNLAPETAPLYAFQIAASFVGLITISFVIGELASLFISYIGLEVDFRKNHIAVELYLIRLRVSDRLKMRAYAFMTSLWSSHAGVNYEALLSEMPDSIRSACVIHTAKEPLDWFVSKVIAPICWEGNESVVAFTLSLAQRLQFECYPRDENVVMEGSIVRAMYFVIKGHLRMQSRSLLAHPVGLRDGSYFGERGILGCTISAYTVRTVRACDLVSLSSEAFAQVLQDHPFSRLALQICASAHRYLKAHCRVPCSRIEMEDHWGEALLHSVNEFKSKHEASLANDGVDSTAQAIDAPRSATTDAEAAAEGCTEANDDNTARLATFLQGYSSTEADFLPREEVCGDTRTDLPTRLHEMFGALDTTSTCYESFAALLHSMLATDPLDWGATFAASANADLAGTLATLSASSKSAHYCRRLSAIDASFNTNNEPVAVAHAPPEEQLDEAIDASAAKEQQSRDAVVAAGPSLEDAMAAAAEGEQQAMHLRRRQLPQLQLAPVGPHVQDL</sequence>
<dbReference type="OrthoDB" id="118333at2759"/>
<organism evidence="12 13">
    <name type="scientific">Phytophthora fragariaefolia</name>
    <dbReference type="NCBI Taxonomy" id="1490495"/>
    <lineage>
        <taxon>Eukaryota</taxon>
        <taxon>Sar</taxon>
        <taxon>Stramenopiles</taxon>
        <taxon>Oomycota</taxon>
        <taxon>Peronosporomycetes</taxon>
        <taxon>Peronosporales</taxon>
        <taxon>Peronosporaceae</taxon>
        <taxon>Phytophthora</taxon>
    </lineage>
</organism>
<dbReference type="InterPro" id="IPR018490">
    <property type="entry name" value="cNMP-bd_dom_sf"/>
</dbReference>
<feature type="transmembrane region" description="Helical" evidence="10">
    <location>
        <begin position="271"/>
        <end position="294"/>
    </location>
</feature>
<feature type="transmembrane region" description="Helical" evidence="10">
    <location>
        <begin position="64"/>
        <end position="85"/>
    </location>
</feature>
<evidence type="ECO:0000313" key="12">
    <source>
        <dbReference type="EMBL" id="GMF55772.1"/>
    </source>
</evidence>
<evidence type="ECO:0000256" key="2">
    <source>
        <dbReference type="ARBA" id="ARBA00022448"/>
    </source>
</evidence>
<feature type="transmembrane region" description="Helical" evidence="10">
    <location>
        <begin position="1191"/>
        <end position="1209"/>
    </location>
</feature>
<feature type="compositionally biased region" description="Basic residues" evidence="9">
    <location>
        <begin position="1"/>
        <end position="12"/>
    </location>
</feature>
<dbReference type="Gene3D" id="2.60.120.10">
    <property type="entry name" value="Jelly Rolls"/>
    <property type="match status" value="4"/>
</dbReference>
<protein>
    <submittedName>
        <fullName evidence="12">Unnamed protein product</fullName>
    </submittedName>
</protein>
<keyword evidence="2" id="KW-0813">Transport</keyword>
<dbReference type="Proteomes" id="UP001165121">
    <property type="component" value="Unassembled WGS sequence"/>
</dbReference>
<feature type="transmembrane region" description="Helical" evidence="10">
    <location>
        <begin position="1858"/>
        <end position="1887"/>
    </location>
</feature>
<feature type="transmembrane region" description="Helical" evidence="10">
    <location>
        <begin position="136"/>
        <end position="158"/>
    </location>
</feature>
<evidence type="ECO:0000256" key="4">
    <source>
        <dbReference type="ARBA" id="ARBA00022989"/>
    </source>
</evidence>
<evidence type="ECO:0000256" key="5">
    <source>
        <dbReference type="ARBA" id="ARBA00023065"/>
    </source>
</evidence>
<dbReference type="GO" id="GO:0016020">
    <property type="term" value="C:membrane"/>
    <property type="evidence" value="ECO:0007669"/>
    <property type="project" value="UniProtKB-SubCell"/>
</dbReference>
<dbReference type="InterPro" id="IPR018488">
    <property type="entry name" value="cNMP-bd_CS"/>
</dbReference>
<dbReference type="PANTHER" id="PTHR45638:SF11">
    <property type="entry name" value="CYCLIC NUCLEOTIDE-GATED CATION CHANNEL SUBUNIT A"/>
    <property type="match status" value="1"/>
</dbReference>
<dbReference type="GO" id="GO:0044877">
    <property type="term" value="F:protein-containing complex binding"/>
    <property type="evidence" value="ECO:0007669"/>
    <property type="project" value="TreeGrafter"/>
</dbReference>
<dbReference type="InterPro" id="IPR050866">
    <property type="entry name" value="CNG_cation_channel"/>
</dbReference>
<feature type="transmembrane region" description="Helical" evidence="10">
    <location>
        <begin position="1278"/>
        <end position="1297"/>
    </location>
</feature>
<comment type="caution">
    <text evidence="12">The sequence shown here is derived from an EMBL/GenBank/DDBJ whole genome shotgun (WGS) entry which is preliminary data.</text>
</comment>
<feature type="domain" description="Cyclic nucleotide-binding" evidence="11">
    <location>
        <begin position="1381"/>
        <end position="1537"/>
    </location>
</feature>
<dbReference type="Pfam" id="PF00520">
    <property type="entry name" value="Ion_trans"/>
    <property type="match status" value="3"/>
</dbReference>
<evidence type="ECO:0000259" key="11">
    <source>
        <dbReference type="PROSITE" id="PS50042"/>
    </source>
</evidence>
<dbReference type="Gene3D" id="1.10.287.630">
    <property type="entry name" value="Helix hairpin bin"/>
    <property type="match status" value="1"/>
</dbReference>
<evidence type="ECO:0000256" key="3">
    <source>
        <dbReference type="ARBA" id="ARBA00022692"/>
    </source>
</evidence>
<evidence type="ECO:0000313" key="13">
    <source>
        <dbReference type="Proteomes" id="UP001165121"/>
    </source>
</evidence>
<feature type="transmembrane region" description="Helical" evidence="10">
    <location>
        <begin position="1058"/>
        <end position="1078"/>
    </location>
</feature>
<proteinExistence type="predicted"/>
<dbReference type="InterPro" id="IPR005821">
    <property type="entry name" value="Ion_trans_dom"/>
</dbReference>
<dbReference type="CDD" id="cd00038">
    <property type="entry name" value="CAP_ED"/>
    <property type="match status" value="3"/>
</dbReference>
<dbReference type="SUPFAM" id="SSF81324">
    <property type="entry name" value="Voltage-gated potassium channels"/>
    <property type="match status" value="4"/>
</dbReference>
<feature type="transmembrane region" description="Helical" evidence="10">
    <location>
        <begin position="1775"/>
        <end position="1796"/>
    </location>
</feature>
<evidence type="ECO:0000256" key="10">
    <source>
        <dbReference type="SAM" id="Phobius"/>
    </source>
</evidence>
<feature type="transmembrane region" description="Helical" evidence="10">
    <location>
        <begin position="1643"/>
        <end position="1664"/>
    </location>
</feature>
<keyword evidence="6 10" id="KW-0472">Membrane</keyword>